<name>A0A1I3R594_9SPHI</name>
<protein>
    <submittedName>
        <fullName evidence="1">Uncharacterized protein</fullName>
    </submittedName>
</protein>
<accession>A0A1I3R594</accession>
<dbReference type="EMBL" id="FOQO01000009">
    <property type="protein sequence ID" value="SFJ40922.1"/>
    <property type="molecule type" value="Genomic_DNA"/>
</dbReference>
<keyword evidence="2" id="KW-1185">Reference proteome</keyword>
<dbReference type="RefSeq" id="WP_146088624.1">
    <property type="nucleotide sequence ID" value="NZ_PTJF01000009.1"/>
</dbReference>
<evidence type="ECO:0000313" key="2">
    <source>
        <dbReference type="Proteomes" id="UP000198670"/>
    </source>
</evidence>
<gene>
    <name evidence="1" type="ORF">SAMN05444682_109227</name>
</gene>
<dbReference type="STRING" id="1477437.SAMN05444682_109227"/>
<evidence type="ECO:0000313" key="1">
    <source>
        <dbReference type="EMBL" id="SFJ40922.1"/>
    </source>
</evidence>
<reference evidence="1 2" key="1">
    <citation type="submission" date="2016-10" db="EMBL/GenBank/DDBJ databases">
        <authorList>
            <person name="de Groot N.N."/>
        </authorList>
    </citation>
    <scope>NUCLEOTIDE SEQUENCE [LARGE SCALE GENOMIC DNA]</scope>
    <source>
        <strain evidence="1 2">RK1</strain>
    </source>
</reference>
<sequence>MKENIILMLIMIATRCFGQGEITVSHANQTEDFIEIGLNMGKPTSKFELINIDTMTVTDNRGNVLEENFEYPLNYNYNNGRAETSRYYPPKKKSRELHIRGVMKYFTPSEESNSYFNLGKNGGIARNVNLVDKAILAENPDLYFAIVDSTVINKVFPDFKYRTKDSEPYRKIDFSFFDIIYAYRYTDEQKIVYFINDDPMPGYTNMTLKDKKTGIIYALTKIKRDISQAEKDDISVEIMIENEASVKRIPFEIGKIKVERL</sequence>
<dbReference type="AlphaFoldDB" id="A0A1I3R594"/>
<organism evidence="1 2">
    <name type="scientific">Parapedobacter indicus</name>
    <dbReference type="NCBI Taxonomy" id="1477437"/>
    <lineage>
        <taxon>Bacteria</taxon>
        <taxon>Pseudomonadati</taxon>
        <taxon>Bacteroidota</taxon>
        <taxon>Sphingobacteriia</taxon>
        <taxon>Sphingobacteriales</taxon>
        <taxon>Sphingobacteriaceae</taxon>
        <taxon>Parapedobacter</taxon>
    </lineage>
</organism>
<dbReference type="Proteomes" id="UP000198670">
    <property type="component" value="Unassembled WGS sequence"/>
</dbReference>
<dbReference type="OrthoDB" id="1235016at2"/>
<proteinExistence type="predicted"/>